<evidence type="ECO:0000313" key="2">
    <source>
        <dbReference type="Proteomes" id="UP000236546"/>
    </source>
</evidence>
<protein>
    <submittedName>
        <fullName evidence="1">Uncharacterized protein</fullName>
    </submittedName>
</protein>
<evidence type="ECO:0000313" key="1">
    <source>
        <dbReference type="EMBL" id="PNP41444.1"/>
    </source>
</evidence>
<sequence>MQSNQRGSIYRSIVLQSKGESKEENKTAIKKSTFRITGIPIDWDRQRLQSFLETQGSVVGASIESLTSEDHGGPQVATVIFEDILDQHDRSWSILMPAGSNNRKQYLTIDEEFHGMTALYTPPLQDHKIE</sequence>
<reference evidence="1 2" key="1">
    <citation type="submission" date="2017-02" db="EMBL/GenBank/DDBJ databases">
        <title>Genomes of Trichoderma spp. with biocontrol activity.</title>
        <authorList>
            <person name="Gardiner D."/>
            <person name="Kazan K."/>
            <person name="Vos C."/>
            <person name="Harvey P."/>
        </authorList>
    </citation>
    <scope>NUCLEOTIDE SEQUENCE [LARGE SCALE GENOMIC DNA]</scope>
    <source>
        <strain evidence="1 2">A5MH</strain>
    </source>
</reference>
<accession>A0A2K0T7E3</accession>
<organism evidence="1 2">
    <name type="scientific">Trichoderma gamsii</name>
    <dbReference type="NCBI Taxonomy" id="398673"/>
    <lineage>
        <taxon>Eukaryota</taxon>
        <taxon>Fungi</taxon>
        <taxon>Dikarya</taxon>
        <taxon>Ascomycota</taxon>
        <taxon>Pezizomycotina</taxon>
        <taxon>Sordariomycetes</taxon>
        <taxon>Hypocreomycetidae</taxon>
        <taxon>Hypocreales</taxon>
        <taxon>Hypocreaceae</taxon>
        <taxon>Trichoderma</taxon>
    </lineage>
</organism>
<proteinExistence type="predicted"/>
<comment type="caution">
    <text evidence="1">The sequence shown here is derived from an EMBL/GenBank/DDBJ whole genome shotgun (WGS) entry which is preliminary data.</text>
</comment>
<gene>
    <name evidence="1" type="ORF">TGAMA5MH_06771</name>
</gene>
<dbReference type="EMBL" id="MTYH01000058">
    <property type="protein sequence ID" value="PNP41444.1"/>
    <property type="molecule type" value="Genomic_DNA"/>
</dbReference>
<dbReference type="AlphaFoldDB" id="A0A2K0T7E3"/>
<dbReference type="OrthoDB" id="1658288at2759"/>
<dbReference type="Proteomes" id="UP000236546">
    <property type="component" value="Unassembled WGS sequence"/>
</dbReference>
<name>A0A2K0T7E3_9HYPO</name>